<feature type="region of interest" description="Disordered" evidence="5">
    <location>
        <begin position="1"/>
        <end position="21"/>
    </location>
</feature>
<evidence type="ECO:0000256" key="1">
    <source>
        <dbReference type="ARBA" id="ARBA00022741"/>
    </source>
</evidence>
<accession>A0A3P1SGV4</accession>
<dbReference type="RefSeq" id="WP_124867508.1">
    <property type="nucleotide sequence ID" value="NZ_RQZF01000001.1"/>
</dbReference>
<evidence type="ECO:0000259" key="7">
    <source>
        <dbReference type="PROSITE" id="PS51194"/>
    </source>
</evidence>
<organism evidence="8 9">
    <name type="scientific">Schaalia canis</name>
    <dbReference type="NCBI Taxonomy" id="100469"/>
    <lineage>
        <taxon>Bacteria</taxon>
        <taxon>Bacillati</taxon>
        <taxon>Actinomycetota</taxon>
        <taxon>Actinomycetes</taxon>
        <taxon>Actinomycetales</taxon>
        <taxon>Actinomycetaceae</taxon>
        <taxon>Schaalia</taxon>
    </lineage>
</organism>
<dbReference type="SMART" id="SM01142">
    <property type="entry name" value="DSHCT"/>
    <property type="match status" value="1"/>
</dbReference>
<dbReference type="InterPro" id="IPR012961">
    <property type="entry name" value="Ski2/MTR4_C"/>
</dbReference>
<evidence type="ECO:0000256" key="4">
    <source>
        <dbReference type="ARBA" id="ARBA00022840"/>
    </source>
</evidence>
<dbReference type="InterPro" id="IPR011545">
    <property type="entry name" value="DEAD/DEAH_box_helicase_dom"/>
</dbReference>
<dbReference type="GO" id="GO:0016787">
    <property type="term" value="F:hydrolase activity"/>
    <property type="evidence" value="ECO:0007669"/>
    <property type="project" value="UniProtKB-KW"/>
</dbReference>
<dbReference type="Proteomes" id="UP000280444">
    <property type="component" value="Unassembled WGS sequence"/>
</dbReference>
<dbReference type="GO" id="GO:0003676">
    <property type="term" value="F:nucleic acid binding"/>
    <property type="evidence" value="ECO:0007669"/>
    <property type="project" value="InterPro"/>
</dbReference>
<dbReference type="InterPro" id="IPR001650">
    <property type="entry name" value="Helicase_C-like"/>
</dbReference>
<dbReference type="Pfam" id="PF26090">
    <property type="entry name" value="SH3_HelY"/>
    <property type="match status" value="1"/>
</dbReference>
<dbReference type="PANTHER" id="PTHR12131">
    <property type="entry name" value="ATP-DEPENDENT RNA AND DNA HELICASE"/>
    <property type="match status" value="1"/>
</dbReference>
<evidence type="ECO:0000313" key="9">
    <source>
        <dbReference type="Proteomes" id="UP000280444"/>
    </source>
</evidence>
<dbReference type="InterPro" id="IPR058621">
    <property type="entry name" value="SH3_HelY"/>
</dbReference>
<evidence type="ECO:0000259" key="6">
    <source>
        <dbReference type="PROSITE" id="PS51192"/>
    </source>
</evidence>
<dbReference type="GO" id="GO:0070478">
    <property type="term" value="P:nuclear-transcribed mRNA catabolic process, 3'-5' exonucleolytic nonsense-mediated decay"/>
    <property type="evidence" value="ECO:0007669"/>
    <property type="project" value="TreeGrafter"/>
</dbReference>
<evidence type="ECO:0000256" key="5">
    <source>
        <dbReference type="SAM" id="MobiDB-lite"/>
    </source>
</evidence>
<dbReference type="InterPro" id="IPR050699">
    <property type="entry name" value="RNA-DNA_Helicase"/>
</dbReference>
<dbReference type="AlphaFoldDB" id="A0A3P1SGV4"/>
<dbReference type="CDD" id="cd18795">
    <property type="entry name" value="SF2_C_Ski2"/>
    <property type="match status" value="1"/>
</dbReference>
<proteinExistence type="predicted"/>
<reference evidence="8 9" key="1">
    <citation type="submission" date="2018-11" db="EMBL/GenBank/DDBJ databases">
        <title>Genomes From Bacteria Associated with the Canine Oral Cavity: a Test Case for Automated Genome-Based Taxonomic Assignment.</title>
        <authorList>
            <person name="Coil D.A."/>
            <person name="Jospin G."/>
            <person name="Darling A.E."/>
            <person name="Wallis C."/>
            <person name="Davis I.J."/>
            <person name="Harris S."/>
            <person name="Eisen J.A."/>
            <person name="Holcombe L.J."/>
            <person name="O'Flynn C."/>
        </authorList>
    </citation>
    <scope>NUCLEOTIDE SEQUENCE [LARGE SCALE GENOMIC DNA]</scope>
    <source>
        <strain evidence="8 9">OH770</strain>
    </source>
</reference>
<dbReference type="Pfam" id="PF00270">
    <property type="entry name" value="DEAD"/>
    <property type="match status" value="1"/>
</dbReference>
<dbReference type="SMART" id="SM00487">
    <property type="entry name" value="DEXDc"/>
    <property type="match status" value="1"/>
</dbReference>
<dbReference type="SUPFAM" id="SSF52540">
    <property type="entry name" value="P-loop containing nucleoside triphosphate hydrolases"/>
    <property type="match status" value="1"/>
</dbReference>
<evidence type="ECO:0000256" key="3">
    <source>
        <dbReference type="ARBA" id="ARBA00022806"/>
    </source>
</evidence>
<sequence length="933" mass="101530">MSPARKRHRKKDAQEAPSADLPLSAAERFQAFRDQRRFDASERATFIDSLGFRPDSFQVEAMEALEEGESVLVAAPTGAGKTVVGEFVTHLAVAHGRRAFYTTPIKALSNQKFADLKERFGEGAVGLLTGDTSINPGAPIVVMTTEVLRNMIYAGTDLSALAYVVLDEVHYLADKFRGPVWEEVIIHLPAHVAIVGLSATVSNAEEFGAWMREVRGSCRIIVSEKRPVPLYQHMIAGGELYDLYSPTKDGKASPGRLNPELLSAVFNGRGSRAVGGGRMRGRSTFARKGRDEANAQVARRFESRPSVAITLERAGLLPAIVFIFSRAGCEDAVRAMLASGIVLTSSTQARTIRQEVEAASALIPVEDHGVLGVDRWARALERGIAAHHAGMLPVMKETVEKLFTQGLVKIVYATETLALGINMPARTVVIESLQKWDGSAHVPLSAGEYTQLSGRAGRRGIDTEGHAVVLHKGKVAPEEVSALASKRTYPLISAFHPTYNMVVNLLSHSTRAVTREVLETSFAQYQADGAVVQLAQSAKHVKRTMDELAGTLECDRGDAGEYFALRDEISRKQKEAKREAALARRNEAARILHDARRGDVVSYRKGRKIQHAVVIDPIGANTRQYGVQVIGTDGRWHHMGVEDVAGGLTISGNIPVNPVQLRKAKERALIGATLRDLVSAGSLAVPGKQSDVADELSHLERALRQHPVHQCPQRESHAAAGHAWARQKREYERLMRSIDGRTNSVAKSFDKVCQVLETLGFLSGDTVTTEGEKLRRIFGERDLVIAQAIRKGAWAECAPAELAAIASAFVYEARTDDGTQIVPTSPDQRLLRAWDASLAAQMEVNDAEKKAGAQPTAPLEAGLMAPIYAWASGASLSTALEGSDLQGGDFVRWVRQVCDLLDQLRFIGDAELEERAHKARDLIMRGVVAWSGV</sequence>
<dbReference type="EMBL" id="RQZF01000001">
    <property type="protein sequence ID" value="RRC96180.1"/>
    <property type="molecule type" value="Genomic_DNA"/>
</dbReference>
<keyword evidence="4" id="KW-0067">ATP-binding</keyword>
<dbReference type="Gene3D" id="1.10.3380.30">
    <property type="match status" value="1"/>
</dbReference>
<dbReference type="PROSITE" id="PS51194">
    <property type="entry name" value="HELICASE_CTER"/>
    <property type="match status" value="1"/>
</dbReference>
<name>A0A3P1SGV4_9ACTO</name>
<dbReference type="Pfam" id="PF00271">
    <property type="entry name" value="Helicase_C"/>
    <property type="match status" value="1"/>
</dbReference>
<keyword evidence="3 8" id="KW-0347">Helicase</keyword>
<feature type="compositionally biased region" description="Basic residues" evidence="5">
    <location>
        <begin position="1"/>
        <end position="11"/>
    </location>
</feature>
<dbReference type="PANTHER" id="PTHR12131:SF1">
    <property type="entry name" value="ATP-DEPENDENT RNA HELICASE SUPV3L1, MITOCHONDRIAL-RELATED"/>
    <property type="match status" value="1"/>
</dbReference>
<dbReference type="GO" id="GO:0005524">
    <property type="term" value="F:ATP binding"/>
    <property type="evidence" value="ECO:0007669"/>
    <property type="project" value="UniProtKB-KW"/>
</dbReference>
<feature type="domain" description="Helicase ATP-binding" evidence="6">
    <location>
        <begin position="62"/>
        <end position="219"/>
    </location>
</feature>
<keyword evidence="2" id="KW-0378">Hydrolase</keyword>
<dbReference type="SMART" id="SM00490">
    <property type="entry name" value="HELICc"/>
    <property type="match status" value="1"/>
</dbReference>
<comment type="caution">
    <text evidence="8">The sequence shown here is derived from an EMBL/GenBank/DDBJ whole genome shotgun (WGS) entry which is preliminary data.</text>
</comment>
<dbReference type="InterPro" id="IPR027417">
    <property type="entry name" value="P-loop_NTPase"/>
</dbReference>
<dbReference type="OrthoDB" id="3229913at2"/>
<dbReference type="GO" id="GO:0055087">
    <property type="term" value="C:Ski complex"/>
    <property type="evidence" value="ECO:0007669"/>
    <property type="project" value="TreeGrafter"/>
</dbReference>
<protein>
    <submittedName>
        <fullName evidence="8">DEAD/DEAH box helicase</fullName>
    </submittedName>
</protein>
<dbReference type="Gene3D" id="3.40.50.300">
    <property type="entry name" value="P-loop containing nucleotide triphosphate hydrolases"/>
    <property type="match status" value="2"/>
</dbReference>
<feature type="domain" description="Helicase C-terminal" evidence="7">
    <location>
        <begin position="351"/>
        <end position="506"/>
    </location>
</feature>
<gene>
    <name evidence="8" type="ORF">EII11_00435</name>
</gene>
<keyword evidence="1" id="KW-0547">Nucleotide-binding</keyword>
<evidence type="ECO:0000256" key="2">
    <source>
        <dbReference type="ARBA" id="ARBA00022801"/>
    </source>
</evidence>
<dbReference type="InterPro" id="IPR014001">
    <property type="entry name" value="Helicase_ATP-bd"/>
</dbReference>
<dbReference type="GO" id="GO:0004386">
    <property type="term" value="F:helicase activity"/>
    <property type="evidence" value="ECO:0007669"/>
    <property type="project" value="UniProtKB-KW"/>
</dbReference>
<dbReference type="PROSITE" id="PS51192">
    <property type="entry name" value="HELICASE_ATP_BIND_1"/>
    <property type="match status" value="1"/>
</dbReference>
<dbReference type="Pfam" id="PF08148">
    <property type="entry name" value="DSHCT"/>
    <property type="match status" value="1"/>
</dbReference>
<keyword evidence="9" id="KW-1185">Reference proteome</keyword>
<evidence type="ECO:0000313" key="8">
    <source>
        <dbReference type="EMBL" id="RRC96180.1"/>
    </source>
</evidence>